<dbReference type="SUPFAM" id="SSF50630">
    <property type="entry name" value="Acid proteases"/>
    <property type="match status" value="1"/>
</dbReference>
<feature type="region of interest" description="Disordered" evidence="2">
    <location>
        <begin position="105"/>
        <end position="211"/>
    </location>
</feature>
<dbReference type="Pfam" id="PF18701">
    <property type="entry name" value="DUF5641"/>
    <property type="match status" value="1"/>
</dbReference>
<feature type="domain" description="DUF5641" evidence="3">
    <location>
        <begin position="961"/>
        <end position="1008"/>
    </location>
</feature>
<proteinExistence type="predicted"/>
<reference evidence="4" key="1">
    <citation type="submission" date="2020-04" db="EMBL/GenBank/DDBJ databases">
        <authorList>
            <person name="Alioto T."/>
            <person name="Alioto T."/>
            <person name="Gomez Garrido J."/>
        </authorList>
    </citation>
    <scope>NUCLEOTIDE SEQUENCE</scope>
    <source>
        <strain evidence="4">A484AB</strain>
    </source>
</reference>
<gene>
    <name evidence="4" type="ORF">PACLA_8A005952</name>
</gene>
<feature type="region of interest" description="Disordered" evidence="2">
    <location>
        <begin position="764"/>
        <end position="843"/>
    </location>
</feature>
<feature type="compositionally biased region" description="Basic and acidic residues" evidence="2">
    <location>
        <begin position="1017"/>
        <end position="1040"/>
    </location>
</feature>
<evidence type="ECO:0000256" key="2">
    <source>
        <dbReference type="SAM" id="MobiDB-lite"/>
    </source>
</evidence>
<feature type="compositionally biased region" description="Low complexity" evidence="2">
    <location>
        <begin position="143"/>
        <end position="171"/>
    </location>
</feature>
<dbReference type="PANTHER" id="PTHR47331:SF1">
    <property type="entry name" value="GAG-LIKE PROTEIN"/>
    <property type="match status" value="1"/>
</dbReference>
<evidence type="ECO:0000313" key="4">
    <source>
        <dbReference type="EMBL" id="CAB3978600.1"/>
    </source>
</evidence>
<protein>
    <submittedName>
        <fullName evidence="4">PREDICTED: uncharacterized protein LOC107337338</fullName>
    </submittedName>
</protein>
<evidence type="ECO:0000259" key="3">
    <source>
        <dbReference type="Pfam" id="PF18701"/>
    </source>
</evidence>
<feature type="region of interest" description="Disordered" evidence="2">
    <location>
        <begin position="1017"/>
        <end position="1055"/>
    </location>
</feature>
<feature type="compositionally biased region" description="Basic residues" evidence="2">
    <location>
        <begin position="937"/>
        <end position="947"/>
    </location>
</feature>
<evidence type="ECO:0000256" key="1">
    <source>
        <dbReference type="SAM" id="Coils"/>
    </source>
</evidence>
<accession>A0A6S7FW52</accession>
<dbReference type="AlphaFoldDB" id="A0A6S7FW52"/>
<comment type="caution">
    <text evidence="4">The sequence shown here is derived from an EMBL/GenBank/DDBJ whole genome shotgun (WGS) entry which is preliminary data.</text>
</comment>
<feature type="compositionally biased region" description="Basic and acidic residues" evidence="2">
    <location>
        <begin position="869"/>
        <end position="883"/>
    </location>
</feature>
<name>A0A6S7FW52_PARCT</name>
<feature type="coiled-coil region" evidence="1">
    <location>
        <begin position="40"/>
        <end position="67"/>
    </location>
</feature>
<sequence length="1055" mass="119811">MTEVTKEALNEAKKKRRCAKSSVTRAGNGLDYLLKNERPIPEVEESLANLEDLYKKLVEKHDEYIQLVDGDEEFATEEEWIEDCQQRFMQIRIRTKDYLKVKSQGQFENETNPETGLVPNQTETTVSDNGQQEHDGIPGSGQGPSHQGQPPTHEGQPPSHQGQPPTHQGQPLSHQGQPPSHQGQTPFHQGQPPTHQGQEDNSPSSSEGAQSISNIQPVCGFKMEKPKMPRFSGDVREYSIFRDDFKHAIESRYSKRDAMTYLRACLQGKPLELIKGIGTDYDGAWQYLDSIYGDPRYVSDQVTQDLSKFRPLKEGEDSRFCDLVHLVKRSFNTMKGVGKPHDMDNNHMLSLIEQKMCVEDRKIWARELERNEKPASLQGLIAWMETEMKSRMRATAPLRNQSQGSRYVNQLSGGKPPKCWICDNSTHWVDQCEKFKSMSPEDRLKTVRENHACFSCLKKAGRDHRASNCSRRKQCTQKISGVQCKYYHHILLHPSNPAASVGVASVEDNTEAMLPVITVKISGKNNRHKQGNILLDSGAQISLICTSTAKNLDLKGKDVSITIRKVGGEEEVLATKVYQVPITSLESGAKFTVKAVGIPHISDDISNINIGEMVKGIGIPEVKIYRECGPIDMLIGIDHAYMHTGDTKKVAMLIDPAELDKERRNTQAAFSLSTVPTVIDPTKFSKWKRLVRVTAWILRYIRNLRLKTKPEDNVDPLTAVELEQAEELWIKTAQKEEEANKAKDSAEIPENFRNFGLVGDSSENPWFLNDGKEREDMNEETEEHENTPERLRKLKAVTAEETKEGQGDEDENASDNSDHDETFELMDGEGSKEKRKKLKGDKVDNIIREERIKKKRKIKEKKKKVLSKGHTEEVNDVERKREENEVENFEENGIKTKGKVKSNVVLQGNTKETSSVEKTSERKKKKRKITDESRMKEKLKKSKKAKLVKSGTDEDNMQTGDLDEKNRGRWMKGKVVKYVKGKDGVIRGVIVLHKGNYLDRPVQLICPLEIRSVVKEDQGRHNESTEDNDDKLKERPERKAAKIAKVNIREQLKDD</sequence>
<dbReference type="InterPro" id="IPR040676">
    <property type="entry name" value="DUF5641"/>
</dbReference>
<feature type="compositionally biased region" description="Basic residues" evidence="2">
    <location>
        <begin position="856"/>
        <end position="867"/>
    </location>
</feature>
<dbReference type="GO" id="GO:0004190">
    <property type="term" value="F:aspartic-type endopeptidase activity"/>
    <property type="evidence" value="ECO:0007669"/>
    <property type="project" value="InterPro"/>
</dbReference>
<dbReference type="PANTHER" id="PTHR47331">
    <property type="entry name" value="PHD-TYPE DOMAIN-CONTAINING PROTEIN"/>
    <property type="match status" value="1"/>
</dbReference>
<keyword evidence="5" id="KW-1185">Reference proteome</keyword>
<organism evidence="4 5">
    <name type="scientific">Paramuricea clavata</name>
    <name type="common">Red gorgonian</name>
    <name type="synonym">Violescent sea-whip</name>
    <dbReference type="NCBI Taxonomy" id="317549"/>
    <lineage>
        <taxon>Eukaryota</taxon>
        <taxon>Metazoa</taxon>
        <taxon>Cnidaria</taxon>
        <taxon>Anthozoa</taxon>
        <taxon>Octocorallia</taxon>
        <taxon>Malacalcyonacea</taxon>
        <taxon>Plexauridae</taxon>
        <taxon>Paramuricea</taxon>
    </lineage>
</organism>
<feature type="compositionally biased region" description="Polar residues" evidence="2">
    <location>
        <begin position="172"/>
        <end position="211"/>
    </location>
</feature>
<dbReference type="PROSITE" id="PS00141">
    <property type="entry name" value="ASP_PROTEASE"/>
    <property type="match status" value="1"/>
</dbReference>
<dbReference type="Proteomes" id="UP001152795">
    <property type="component" value="Unassembled WGS sequence"/>
</dbReference>
<evidence type="ECO:0000313" key="5">
    <source>
        <dbReference type="Proteomes" id="UP001152795"/>
    </source>
</evidence>
<keyword evidence="1" id="KW-0175">Coiled coil</keyword>
<dbReference type="OrthoDB" id="10053842at2759"/>
<dbReference type="Gene3D" id="2.40.70.10">
    <property type="entry name" value="Acid Proteases"/>
    <property type="match status" value="1"/>
</dbReference>
<dbReference type="GO" id="GO:0006508">
    <property type="term" value="P:proteolysis"/>
    <property type="evidence" value="ECO:0007669"/>
    <property type="project" value="InterPro"/>
</dbReference>
<dbReference type="InterPro" id="IPR021109">
    <property type="entry name" value="Peptidase_aspartic_dom_sf"/>
</dbReference>
<dbReference type="InterPro" id="IPR005312">
    <property type="entry name" value="DUF1759"/>
</dbReference>
<feature type="compositionally biased region" description="Polar residues" evidence="2">
    <location>
        <begin position="105"/>
        <end position="130"/>
    </location>
</feature>
<dbReference type="EMBL" id="CACRXK020000128">
    <property type="protein sequence ID" value="CAB3978600.1"/>
    <property type="molecule type" value="Genomic_DNA"/>
</dbReference>
<dbReference type="Pfam" id="PF03564">
    <property type="entry name" value="DUF1759"/>
    <property type="match status" value="1"/>
</dbReference>
<dbReference type="InterPro" id="IPR001969">
    <property type="entry name" value="Aspartic_peptidase_AS"/>
</dbReference>
<feature type="region of interest" description="Disordered" evidence="2">
    <location>
        <begin position="856"/>
        <end position="965"/>
    </location>
</feature>